<reference evidence="1 2" key="1">
    <citation type="submission" date="2019-02" db="EMBL/GenBank/DDBJ databases">
        <title>Deep-cultivation of Planctomycetes and their phenomic and genomic characterization uncovers novel biology.</title>
        <authorList>
            <person name="Wiegand S."/>
            <person name="Jogler M."/>
            <person name="Boedeker C."/>
            <person name="Pinto D."/>
            <person name="Vollmers J."/>
            <person name="Rivas-Marin E."/>
            <person name="Kohn T."/>
            <person name="Peeters S.H."/>
            <person name="Heuer A."/>
            <person name="Rast P."/>
            <person name="Oberbeckmann S."/>
            <person name="Bunk B."/>
            <person name="Jeske O."/>
            <person name="Meyerdierks A."/>
            <person name="Storesund J.E."/>
            <person name="Kallscheuer N."/>
            <person name="Luecker S."/>
            <person name="Lage O.M."/>
            <person name="Pohl T."/>
            <person name="Merkel B.J."/>
            <person name="Hornburger P."/>
            <person name="Mueller R.-W."/>
            <person name="Bruemmer F."/>
            <person name="Labrenz M."/>
            <person name="Spormann A.M."/>
            <person name="Op Den Camp H."/>
            <person name="Overmann J."/>
            <person name="Amann R."/>
            <person name="Jetten M.S.M."/>
            <person name="Mascher T."/>
            <person name="Medema M.H."/>
            <person name="Devos D.P."/>
            <person name="Kaster A.-K."/>
            <person name="Ovreas L."/>
            <person name="Rohde M."/>
            <person name="Galperin M.Y."/>
            <person name="Jogler C."/>
        </authorList>
    </citation>
    <scope>NUCLEOTIDE SEQUENCE [LARGE SCALE GENOMIC DNA]</scope>
    <source>
        <strain evidence="1 2">CA85</strain>
    </source>
</reference>
<dbReference type="RefSeq" id="WP_146393728.1">
    <property type="nucleotide sequence ID" value="NZ_SJPK01000024.1"/>
</dbReference>
<dbReference type="AlphaFoldDB" id="A0A5C5WY58"/>
<gene>
    <name evidence="1" type="ORF">CA85_48910</name>
</gene>
<proteinExistence type="predicted"/>
<name>A0A5C5WY58_9BACT</name>
<keyword evidence="2" id="KW-1185">Reference proteome</keyword>
<sequence>MLIDVVSPLLTTLRDATRLHSHFRDDVKLLIEAHPERYLHLLQKVLPEEVRYWPYGISSTLDMIAAADDSLATDARVRDLRRRWDAR</sequence>
<evidence type="ECO:0000313" key="2">
    <source>
        <dbReference type="Proteomes" id="UP000318053"/>
    </source>
</evidence>
<evidence type="ECO:0000313" key="1">
    <source>
        <dbReference type="EMBL" id="TWT55538.1"/>
    </source>
</evidence>
<accession>A0A5C5WY58</accession>
<dbReference type="Proteomes" id="UP000318053">
    <property type="component" value="Unassembled WGS sequence"/>
</dbReference>
<protein>
    <submittedName>
        <fullName evidence="1">Uncharacterized protein</fullName>
    </submittedName>
</protein>
<comment type="caution">
    <text evidence="1">The sequence shown here is derived from an EMBL/GenBank/DDBJ whole genome shotgun (WGS) entry which is preliminary data.</text>
</comment>
<organism evidence="1 2">
    <name type="scientific">Allorhodopirellula solitaria</name>
    <dbReference type="NCBI Taxonomy" id="2527987"/>
    <lineage>
        <taxon>Bacteria</taxon>
        <taxon>Pseudomonadati</taxon>
        <taxon>Planctomycetota</taxon>
        <taxon>Planctomycetia</taxon>
        <taxon>Pirellulales</taxon>
        <taxon>Pirellulaceae</taxon>
        <taxon>Allorhodopirellula</taxon>
    </lineage>
</organism>
<dbReference type="EMBL" id="SJPK01000024">
    <property type="protein sequence ID" value="TWT55538.1"/>
    <property type="molecule type" value="Genomic_DNA"/>
</dbReference>
<dbReference type="OrthoDB" id="2077946at2"/>